<dbReference type="RefSeq" id="XP_056059184.1">
    <property type="nucleotide sequence ID" value="XM_056203759.1"/>
</dbReference>
<evidence type="ECO:0000256" key="3">
    <source>
        <dbReference type="SAM" id="MobiDB-lite"/>
    </source>
</evidence>
<feature type="region of interest" description="Disordered" evidence="3">
    <location>
        <begin position="102"/>
        <end position="147"/>
    </location>
</feature>
<dbReference type="AlphaFoldDB" id="A0A9W8QPV3"/>
<accession>A0A9W8QPV3</accession>
<organism evidence="5 6">
    <name type="scientific">Akanthomyces muscarius</name>
    <name type="common">Entomopathogenic fungus</name>
    <name type="synonym">Lecanicillium muscarium</name>
    <dbReference type="NCBI Taxonomy" id="2231603"/>
    <lineage>
        <taxon>Eukaryota</taxon>
        <taxon>Fungi</taxon>
        <taxon>Dikarya</taxon>
        <taxon>Ascomycota</taxon>
        <taxon>Pezizomycotina</taxon>
        <taxon>Sordariomycetes</taxon>
        <taxon>Hypocreomycetidae</taxon>
        <taxon>Hypocreales</taxon>
        <taxon>Cordycipitaceae</taxon>
        <taxon>Akanthomyces</taxon>
    </lineage>
</organism>
<feature type="domain" description="Zn(2)-C6 fungal-type" evidence="4">
    <location>
        <begin position="74"/>
        <end position="102"/>
    </location>
</feature>
<reference evidence="5" key="1">
    <citation type="journal article" date="2023" name="Access Microbiol">
        <title>De-novo genome assembly for Akanthomyces muscarius, a biocontrol agent of insect agricultural pests.</title>
        <authorList>
            <person name="Erdos Z."/>
            <person name="Studholme D.J."/>
            <person name="Raymond B."/>
            <person name="Sharma M."/>
        </authorList>
    </citation>
    <scope>NUCLEOTIDE SEQUENCE</scope>
    <source>
        <strain evidence="5">Ve6</strain>
    </source>
</reference>
<feature type="compositionally biased region" description="Polar residues" evidence="3">
    <location>
        <begin position="131"/>
        <end position="144"/>
    </location>
</feature>
<evidence type="ECO:0000256" key="2">
    <source>
        <dbReference type="ARBA" id="ARBA00023242"/>
    </source>
</evidence>
<dbReference type="GO" id="GO:0006351">
    <property type="term" value="P:DNA-templated transcription"/>
    <property type="evidence" value="ECO:0007669"/>
    <property type="project" value="InterPro"/>
</dbReference>
<proteinExistence type="predicted"/>
<dbReference type="InterPro" id="IPR036864">
    <property type="entry name" value="Zn2-C6_fun-type_DNA-bd_sf"/>
</dbReference>
<keyword evidence="6" id="KW-1185">Reference proteome</keyword>
<dbReference type="Proteomes" id="UP001144673">
    <property type="component" value="Chromosome 1"/>
</dbReference>
<dbReference type="Pfam" id="PF00172">
    <property type="entry name" value="Zn_clus"/>
    <property type="match status" value="1"/>
</dbReference>
<dbReference type="InterPro" id="IPR007219">
    <property type="entry name" value="XnlR_reg_dom"/>
</dbReference>
<evidence type="ECO:0000256" key="1">
    <source>
        <dbReference type="ARBA" id="ARBA00022723"/>
    </source>
</evidence>
<dbReference type="GeneID" id="80893106"/>
<dbReference type="Gene3D" id="4.10.240.10">
    <property type="entry name" value="Zn(2)-C6 fungal-type DNA-binding domain"/>
    <property type="match status" value="1"/>
</dbReference>
<dbReference type="GO" id="GO:0003677">
    <property type="term" value="F:DNA binding"/>
    <property type="evidence" value="ECO:0007669"/>
    <property type="project" value="InterPro"/>
</dbReference>
<protein>
    <recommendedName>
        <fullName evidence="4">Zn(2)-C6 fungal-type domain-containing protein</fullName>
    </recommendedName>
</protein>
<dbReference type="InterPro" id="IPR050987">
    <property type="entry name" value="AtrR-like"/>
</dbReference>
<dbReference type="GO" id="GO:0008270">
    <property type="term" value="F:zinc ion binding"/>
    <property type="evidence" value="ECO:0007669"/>
    <property type="project" value="InterPro"/>
</dbReference>
<keyword evidence="2" id="KW-0539">Nucleus</keyword>
<keyword evidence="1" id="KW-0479">Metal-binding</keyword>
<sequence length="723" mass="79608">MAAATGNWSGVESTEGWAQFAQCKNERCDRQAHALGDTRHYGLFAEEFTSGKKKTGKPIAAMDAARKRQKVASACERCRKRKLGCDRERPCQACVRAGVDCVPRDPGAPDRAPSTSKRPATDTEDAPRSPNRGNIASSSSQTSGGDLVLPESSIVDLTALVLSKMSLNSPLNQDTSALPGGNKLLNWESLGRRHWRQIVGLQLPDDATLGQFVDKFFVSVDWFMMLFEETLFRERYSQLLESSHVVYYEENFLWLTMLVIALGAHYTSLCQAPGQSRTEMKKLSTDIMGQIEAKFLQFMGCATLEAVQISVLLGSFLLFNGRPNVGLAISAAGVKIAQVINLHRESLWPDCPAVEREARRRTWWTLEVFDKYFAIAFGRPCIVDDSDCSVGMITQVRAGTDGNNDIDINLQFHQRKFRLYRIMGQFLGRRRQVNRTATVQSIHEELAQWRNHLPTQLRIESYQDIQAGQEISRPQMQAIALQLTFDNLLIVLHRSVALGQGSKIRTTPEGLSSLQHLIAAALRTSNLHRFPNSLHALRRTHANMHVGITLFTAGIVLCIVCLSQPLSSTSQEAKSGVMHIIRACKDSANPHNVGSRQSIAVLERLVAVVLQHENQLITGSAGASFAMGSTDTYDVPLSSQSTAAAGRAPIDLSHVSQPETHSSQSELNPGITTTASALEPTASATLDGMNWDGSLSALMDSGLADASQMWLWAQDEDEFPYPQ</sequence>
<dbReference type="SUPFAM" id="SSF57701">
    <property type="entry name" value="Zn2/Cys6 DNA-binding domain"/>
    <property type="match status" value="1"/>
</dbReference>
<dbReference type="GO" id="GO:0000981">
    <property type="term" value="F:DNA-binding transcription factor activity, RNA polymerase II-specific"/>
    <property type="evidence" value="ECO:0007669"/>
    <property type="project" value="InterPro"/>
</dbReference>
<dbReference type="KEGG" id="amus:LMH87_005947"/>
<name>A0A9W8QPV3_AKAMU</name>
<dbReference type="Pfam" id="PF04082">
    <property type="entry name" value="Fungal_trans"/>
    <property type="match status" value="1"/>
</dbReference>
<dbReference type="PROSITE" id="PS50048">
    <property type="entry name" value="ZN2_CY6_FUNGAL_2"/>
    <property type="match status" value="1"/>
</dbReference>
<dbReference type="SMART" id="SM00906">
    <property type="entry name" value="Fungal_trans"/>
    <property type="match status" value="1"/>
</dbReference>
<gene>
    <name evidence="5" type="ORF">LMH87_005947</name>
</gene>
<dbReference type="PANTHER" id="PTHR46910:SF8">
    <property type="entry name" value="ZN(II)2CYS6 TRANSCRIPTION FACTOR (EUROFUNG)"/>
    <property type="match status" value="1"/>
</dbReference>
<dbReference type="CDD" id="cd00067">
    <property type="entry name" value="GAL4"/>
    <property type="match status" value="1"/>
</dbReference>
<dbReference type="SMART" id="SM00066">
    <property type="entry name" value="GAL4"/>
    <property type="match status" value="1"/>
</dbReference>
<dbReference type="CDD" id="cd12148">
    <property type="entry name" value="fungal_TF_MHR"/>
    <property type="match status" value="1"/>
</dbReference>
<evidence type="ECO:0000313" key="6">
    <source>
        <dbReference type="Proteomes" id="UP001144673"/>
    </source>
</evidence>
<evidence type="ECO:0000313" key="5">
    <source>
        <dbReference type="EMBL" id="KAJ4164269.1"/>
    </source>
</evidence>
<dbReference type="InterPro" id="IPR001138">
    <property type="entry name" value="Zn2Cys6_DnaBD"/>
</dbReference>
<comment type="caution">
    <text evidence="5">The sequence shown here is derived from an EMBL/GenBank/DDBJ whole genome shotgun (WGS) entry which is preliminary data.</text>
</comment>
<dbReference type="PROSITE" id="PS00463">
    <property type="entry name" value="ZN2_CY6_FUNGAL_1"/>
    <property type="match status" value="1"/>
</dbReference>
<evidence type="ECO:0000259" key="4">
    <source>
        <dbReference type="PROSITE" id="PS50048"/>
    </source>
</evidence>
<dbReference type="PANTHER" id="PTHR46910">
    <property type="entry name" value="TRANSCRIPTION FACTOR PDR1"/>
    <property type="match status" value="1"/>
</dbReference>
<dbReference type="EMBL" id="JAJHUN010000001">
    <property type="protein sequence ID" value="KAJ4164269.1"/>
    <property type="molecule type" value="Genomic_DNA"/>
</dbReference>